<gene>
    <name evidence="2" type="ORF">ASIM_LOCUS5866</name>
</gene>
<dbReference type="OrthoDB" id="5868525at2759"/>
<feature type="transmembrane region" description="Helical" evidence="1">
    <location>
        <begin position="12"/>
        <end position="32"/>
    </location>
</feature>
<accession>A0A0M3JEN5</accession>
<sequence>MFQYRNSEKGQLPALLNLMLAIESLLALKWFSMYRIKWGPGHKIFLGLLACFLCLVSTSLPLG</sequence>
<dbReference type="Proteomes" id="UP000267096">
    <property type="component" value="Unassembled WGS sequence"/>
</dbReference>
<evidence type="ECO:0000313" key="2">
    <source>
        <dbReference type="EMBL" id="VDK26190.1"/>
    </source>
</evidence>
<name>A0A0M3JEN5_ANISI</name>
<keyword evidence="1" id="KW-1133">Transmembrane helix</keyword>
<keyword evidence="1" id="KW-0472">Membrane</keyword>
<evidence type="ECO:0000256" key="1">
    <source>
        <dbReference type="SAM" id="Phobius"/>
    </source>
</evidence>
<reference evidence="4" key="1">
    <citation type="submission" date="2017-02" db="UniProtKB">
        <authorList>
            <consortium name="WormBaseParasite"/>
        </authorList>
    </citation>
    <scope>IDENTIFICATION</scope>
</reference>
<keyword evidence="1" id="KW-0812">Transmembrane</keyword>
<dbReference type="WBParaSite" id="ASIM_0000608101-mRNA-1">
    <property type="protein sequence ID" value="ASIM_0000608101-mRNA-1"/>
    <property type="gene ID" value="ASIM_0000608101"/>
</dbReference>
<proteinExistence type="predicted"/>
<dbReference type="AlphaFoldDB" id="A0A0M3JEN5"/>
<feature type="transmembrane region" description="Helical" evidence="1">
    <location>
        <begin position="44"/>
        <end position="62"/>
    </location>
</feature>
<evidence type="ECO:0000313" key="3">
    <source>
        <dbReference type="Proteomes" id="UP000267096"/>
    </source>
</evidence>
<evidence type="ECO:0000313" key="4">
    <source>
        <dbReference type="WBParaSite" id="ASIM_0000608101-mRNA-1"/>
    </source>
</evidence>
<reference evidence="2 3" key="2">
    <citation type="submission" date="2018-11" db="EMBL/GenBank/DDBJ databases">
        <authorList>
            <consortium name="Pathogen Informatics"/>
        </authorList>
    </citation>
    <scope>NUCLEOTIDE SEQUENCE [LARGE SCALE GENOMIC DNA]</scope>
</reference>
<protein>
    <submittedName>
        <fullName evidence="4">XK-related protein</fullName>
    </submittedName>
</protein>
<keyword evidence="3" id="KW-1185">Reference proteome</keyword>
<organism evidence="4">
    <name type="scientific">Anisakis simplex</name>
    <name type="common">Herring worm</name>
    <dbReference type="NCBI Taxonomy" id="6269"/>
    <lineage>
        <taxon>Eukaryota</taxon>
        <taxon>Metazoa</taxon>
        <taxon>Ecdysozoa</taxon>
        <taxon>Nematoda</taxon>
        <taxon>Chromadorea</taxon>
        <taxon>Rhabditida</taxon>
        <taxon>Spirurina</taxon>
        <taxon>Ascaridomorpha</taxon>
        <taxon>Ascaridoidea</taxon>
        <taxon>Anisakidae</taxon>
        <taxon>Anisakis</taxon>
        <taxon>Anisakis simplex complex</taxon>
    </lineage>
</organism>
<dbReference type="EMBL" id="UYRR01012027">
    <property type="protein sequence ID" value="VDK26190.1"/>
    <property type="molecule type" value="Genomic_DNA"/>
</dbReference>